<organism evidence="1 2">
    <name type="scientific">Parascedosporium putredinis</name>
    <dbReference type="NCBI Taxonomy" id="1442378"/>
    <lineage>
        <taxon>Eukaryota</taxon>
        <taxon>Fungi</taxon>
        <taxon>Dikarya</taxon>
        <taxon>Ascomycota</taxon>
        <taxon>Pezizomycotina</taxon>
        <taxon>Sordariomycetes</taxon>
        <taxon>Hypocreomycetidae</taxon>
        <taxon>Microascales</taxon>
        <taxon>Microascaceae</taxon>
        <taxon>Parascedosporium</taxon>
    </lineage>
</organism>
<dbReference type="EMBL" id="CALLCH030000017">
    <property type="protein sequence ID" value="CAI4217868.1"/>
    <property type="molecule type" value="Genomic_DNA"/>
</dbReference>
<reference evidence="1" key="1">
    <citation type="submission" date="2022-11" db="EMBL/GenBank/DDBJ databases">
        <authorList>
            <person name="Scott C."/>
            <person name="Bruce N."/>
        </authorList>
    </citation>
    <scope>NUCLEOTIDE SEQUENCE</scope>
</reference>
<comment type="caution">
    <text evidence="1">The sequence shown here is derived from an EMBL/GenBank/DDBJ whole genome shotgun (WGS) entry which is preliminary data.</text>
</comment>
<dbReference type="Proteomes" id="UP000838763">
    <property type="component" value="Unassembled WGS sequence"/>
</dbReference>
<accession>A0A9P1H9A9</accession>
<sequence length="234" mass="26412">MEHRSDFVRVRAVADFGGTYIDFDVHALHDIGSLRRSGFRAVVGRQAEGGVNSGVFMSAKNSALISLWVEGMHAAYTGGWTIHSNDVLTRISEQLATVPDEVLVLEQPAFNPGSWYEQDQMDLWLNREDAPSNLNDNFAEGDPLLDYATAPVLDRWKADDKDDPDRPSWAWSWSQSYVLHAFSPRFVSDRKVFPKVTPRYVLERRSNFARAVYPVAKLMYEQGLISLNDTLSGL</sequence>
<dbReference type="SUPFAM" id="SSF53448">
    <property type="entry name" value="Nucleotide-diphospho-sugar transferases"/>
    <property type="match status" value="1"/>
</dbReference>
<evidence type="ECO:0000313" key="2">
    <source>
        <dbReference type="Proteomes" id="UP000838763"/>
    </source>
</evidence>
<dbReference type="OrthoDB" id="409543at2759"/>
<gene>
    <name evidence="1" type="ORF">PPNO1_LOCUS7468</name>
</gene>
<keyword evidence="2" id="KW-1185">Reference proteome</keyword>
<dbReference type="PANTHER" id="PTHR46830">
    <property type="entry name" value="TRANSFERASE, PUTATIVE-RELATED"/>
    <property type="match status" value="1"/>
</dbReference>
<proteinExistence type="predicted"/>
<dbReference type="AlphaFoldDB" id="A0A9P1H9A9"/>
<dbReference type="PANTHER" id="PTHR46830:SF2">
    <property type="entry name" value="ALPHA-1,4-N-ACETYLGLUCOSAMINYLTRANSFERASE"/>
    <property type="match status" value="1"/>
</dbReference>
<evidence type="ECO:0000313" key="1">
    <source>
        <dbReference type="EMBL" id="CAI4217868.1"/>
    </source>
</evidence>
<name>A0A9P1H9A9_9PEZI</name>
<dbReference type="InterPro" id="IPR029044">
    <property type="entry name" value="Nucleotide-diphossugar_trans"/>
</dbReference>
<protein>
    <submittedName>
        <fullName evidence="1">Uncharacterized protein</fullName>
    </submittedName>
</protein>
<dbReference type="Gene3D" id="3.90.550.20">
    <property type="match status" value="1"/>
</dbReference>